<feature type="transmembrane region" description="Helical" evidence="2">
    <location>
        <begin position="80"/>
        <end position="101"/>
    </location>
</feature>
<feature type="compositionally biased region" description="Basic and acidic residues" evidence="1">
    <location>
        <begin position="1"/>
        <end position="13"/>
    </location>
</feature>
<feature type="transmembrane region" description="Helical" evidence="2">
    <location>
        <begin position="128"/>
        <end position="149"/>
    </location>
</feature>
<keyword evidence="2" id="KW-0812">Transmembrane</keyword>
<proteinExistence type="predicted"/>
<feature type="region of interest" description="Disordered" evidence="1">
    <location>
        <begin position="1"/>
        <end position="33"/>
    </location>
</feature>
<name>A0ABM8DZW8_9MICO</name>
<reference evidence="3 4" key="1">
    <citation type="submission" date="2022-12" db="EMBL/GenBank/DDBJ databases">
        <title>Microbacterium terricola strain KV-448 chromosome, complete genome.</title>
        <authorList>
            <person name="Oshima T."/>
            <person name="Moriya T."/>
            <person name="Bessho Y."/>
        </authorList>
    </citation>
    <scope>NUCLEOTIDE SEQUENCE [LARGE SCALE GENOMIC DNA]</scope>
    <source>
        <strain evidence="3 4">KV-448</strain>
    </source>
</reference>
<evidence type="ECO:0000313" key="3">
    <source>
        <dbReference type="EMBL" id="BDV31061.1"/>
    </source>
</evidence>
<feature type="compositionally biased region" description="Basic and acidic residues" evidence="1">
    <location>
        <begin position="23"/>
        <end position="33"/>
    </location>
</feature>
<organism evidence="3 4">
    <name type="scientific">Microbacterium terricola</name>
    <dbReference type="NCBI Taxonomy" id="344163"/>
    <lineage>
        <taxon>Bacteria</taxon>
        <taxon>Bacillati</taxon>
        <taxon>Actinomycetota</taxon>
        <taxon>Actinomycetes</taxon>
        <taxon>Micrococcales</taxon>
        <taxon>Microbacteriaceae</taxon>
        <taxon>Microbacterium</taxon>
    </lineage>
</organism>
<accession>A0ABM8DZW8</accession>
<sequence>MSDATPPRDERPRPQYGEYATPEEQRAHIRHPDVTAAIEAGESLSAAAAAAAAAQPAAAPASDLPPVVAAGRPARPVDRVITMALLGFGLVNVLFSVVSYFDLADAITQAMQILGIEEEFTNTAAADLWGPIAAVVLTVGYVITTVVALRSLRARRLSWWIPLVGAVITYIGVYACLLVPFVGDPAFMQYVSSGA</sequence>
<keyword evidence="2" id="KW-1133">Transmembrane helix</keyword>
<dbReference type="Pfam" id="PF19779">
    <property type="entry name" value="DUF6264"/>
    <property type="match status" value="1"/>
</dbReference>
<protein>
    <submittedName>
        <fullName evidence="3">Uncharacterized protein</fullName>
    </submittedName>
</protein>
<gene>
    <name evidence="3" type="ORF">Microterr_17210</name>
</gene>
<feature type="transmembrane region" description="Helical" evidence="2">
    <location>
        <begin position="161"/>
        <end position="183"/>
    </location>
</feature>
<dbReference type="Proteomes" id="UP001317779">
    <property type="component" value="Chromosome"/>
</dbReference>
<evidence type="ECO:0000256" key="2">
    <source>
        <dbReference type="SAM" id="Phobius"/>
    </source>
</evidence>
<keyword evidence="4" id="KW-1185">Reference proteome</keyword>
<keyword evidence="2" id="KW-0472">Membrane</keyword>
<dbReference type="InterPro" id="IPR046231">
    <property type="entry name" value="DUF6264"/>
</dbReference>
<dbReference type="EMBL" id="AP027141">
    <property type="protein sequence ID" value="BDV31061.1"/>
    <property type="molecule type" value="Genomic_DNA"/>
</dbReference>
<evidence type="ECO:0000313" key="4">
    <source>
        <dbReference type="Proteomes" id="UP001317779"/>
    </source>
</evidence>
<dbReference type="RefSeq" id="WP_263798351.1">
    <property type="nucleotide sequence ID" value="NZ_AP027141.1"/>
</dbReference>
<evidence type="ECO:0000256" key="1">
    <source>
        <dbReference type="SAM" id="MobiDB-lite"/>
    </source>
</evidence>